<evidence type="ECO:0000313" key="1">
    <source>
        <dbReference type="EMBL" id="TGZ82064.1"/>
    </source>
</evidence>
<sequence length="148" mass="17207">MLIGALLDLYKAQVTRQKLEIWAPDAEFETIFGKAVGRKQVEAQWWAMDKMMEDVRVLRHKVLRNDERGFELELEVRYVVKGVGASYVVESVVEVEVDESGEKVSRCVDKWKGGESHSRILEVSRRGWRCDKGGLLTMNRLLRERRQL</sequence>
<dbReference type="SUPFAM" id="SSF54427">
    <property type="entry name" value="NTF2-like"/>
    <property type="match status" value="1"/>
</dbReference>
<accession>A0A4S2MZQ3</accession>
<dbReference type="InterPro" id="IPR032710">
    <property type="entry name" value="NTF2-like_dom_sf"/>
</dbReference>
<gene>
    <name evidence="1" type="ORF">EX30DRAFT_213991</name>
</gene>
<reference evidence="1 2" key="1">
    <citation type="submission" date="2019-04" db="EMBL/GenBank/DDBJ databases">
        <title>Comparative genomics and transcriptomics to analyze fruiting body development in filamentous ascomycetes.</title>
        <authorList>
            <consortium name="DOE Joint Genome Institute"/>
            <person name="Lutkenhaus R."/>
            <person name="Traeger S."/>
            <person name="Breuer J."/>
            <person name="Kuo A."/>
            <person name="Lipzen A."/>
            <person name="Pangilinan J."/>
            <person name="Dilworth D."/>
            <person name="Sandor L."/>
            <person name="Poggeler S."/>
            <person name="Barry K."/>
            <person name="Grigoriev I.V."/>
            <person name="Nowrousian M."/>
        </authorList>
    </citation>
    <scope>NUCLEOTIDE SEQUENCE [LARGE SCALE GENOMIC DNA]</scope>
    <source>
        <strain evidence="1 2">CBS 389.68</strain>
    </source>
</reference>
<dbReference type="Proteomes" id="UP000298138">
    <property type="component" value="Unassembled WGS sequence"/>
</dbReference>
<protein>
    <submittedName>
        <fullName evidence="1">Uncharacterized protein</fullName>
    </submittedName>
</protein>
<organism evidence="1 2">
    <name type="scientific">Ascodesmis nigricans</name>
    <dbReference type="NCBI Taxonomy" id="341454"/>
    <lineage>
        <taxon>Eukaryota</taxon>
        <taxon>Fungi</taxon>
        <taxon>Dikarya</taxon>
        <taxon>Ascomycota</taxon>
        <taxon>Pezizomycotina</taxon>
        <taxon>Pezizomycetes</taxon>
        <taxon>Pezizales</taxon>
        <taxon>Ascodesmidaceae</taxon>
        <taxon>Ascodesmis</taxon>
    </lineage>
</organism>
<keyword evidence="2" id="KW-1185">Reference proteome</keyword>
<name>A0A4S2MZQ3_9PEZI</name>
<dbReference type="InParanoid" id="A0A4S2MZQ3"/>
<dbReference type="AlphaFoldDB" id="A0A4S2MZQ3"/>
<dbReference type="PANTHER" id="PTHR34213">
    <property type="entry name" value="NUCLEAR TRANSPORT FACTOR 2 (NTF2) FAMILY PROTEIN"/>
    <property type="match status" value="1"/>
</dbReference>
<dbReference type="PANTHER" id="PTHR34213:SF2">
    <property type="entry name" value="NUCLEAR TRANSPORT FACTOR 2 (NTF2) FAMILY PROTEIN"/>
    <property type="match status" value="1"/>
</dbReference>
<dbReference type="Gene3D" id="3.10.450.50">
    <property type="match status" value="1"/>
</dbReference>
<dbReference type="EMBL" id="ML220116">
    <property type="protein sequence ID" value="TGZ82064.1"/>
    <property type="molecule type" value="Genomic_DNA"/>
</dbReference>
<evidence type="ECO:0000313" key="2">
    <source>
        <dbReference type="Proteomes" id="UP000298138"/>
    </source>
</evidence>
<proteinExistence type="predicted"/>